<evidence type="ECO:0000259" key="8">
    <source>
        <dbReference type="Pfam" id="PF05649"/>
    </source>
</evidence>
<dbReference type="PANTHER" id="PTHR11733:SF241">
    <property type="entry name" value="GH26575P-RELATED"/>
    <property type="match status" value="1"/>
</dbReference>
<dbReference type="AlphaFoldDB" id="A0A6C0KM10"/>
<dbReference type="InterPro" id="IPR024079">
    <property type="entry name" value="MetalloPept_cat_dom_sf"/>
</dbReference>
<evidence type="ECO:0000256" key="3">
    <source>
        <dbReference type="ARBA" id="ARBA00022723"/>
    </source>
</evidence>
<evidence type="ECO:0000313" key="9">
    <source>
        <dbReference type="EMBL" id="QHU19062.1"/>
    </source>
</evidence>
<dbReference type="InterPro" id="IPR018497">
    <property type="entry name" value="Peptidase_M13_C"/>
</dbReference>
<dbReference type="SUPFAM" id="SSF55486">
    <property type="entry name" value="Metalloproteases ('zincins'), catalytic domain"/>
    <property type="match status" value="1"/>
</dbReference>
<dbReference type="GO" id="GO:0004222">
    <property type="term" value="F:metalloendopeptidase activity"/>
    <property type="evidence" value="ECO:0007669"/>
    <property type="project" value="InterPro"/>
</dbReference>
<dbReference type="CDD" id="cd08662">
    <property type="entry name" value="M13"/>
    <property type="match status" value="1"/>
</dbReference>
<keyword evidence="5" id="KW-0862">Zinc</keyword>
<dbReference type="InterPro" id="IPR008753">
    <property type="entry name" value="Peptidase_M13_N"/>
</dbReference>
<keyword evidence="4" id="KW-0378">Hydrolase</keyword>
<dbReference type="Gene3D" id="3.40.390.10">
    <property type="entry name" value="Collagenase (Catalytic Domain)"/>
    <property type="match status" value="1"/>
</dbReference>
<evidence type="ECO:0000256" key="2">
    <source>
        <dbReference type="ARBA" id="ARBA00022670"/>
    </source>
</evidence>
<evidence type="ECO:0000256" key="6">
    <source>
        <dbReference type="ARBA" id="ARBA00023049"/>
    </source>
</evidence>
<evidence type="ECO:0000256" key="5">
    <source>
        <dbReference type="ARBA" id="ARBA00022833"/>
    </source>
</evidence>
<comment type="cofactor">
    <cofactor evidence="1">
        <name>Zn(2+)</name>
        <dbReference type="ChEBI" id="CHEBI:29105"/>
    </cofactor>
</comment>
<dbReference type="PROSITE" id="PS51885">
    <property type="entry name" value="NEPRILYSIN"/>
    <property type="match status" value="1"/>
</dbReference>
<dbReference type="PANTHER" id="PTHR11733">
    <property type="entry name" value="ZINC METALLOPROTEASE FAMILY M13 NEPRILYSIN-RELATED"/>
    <property type="match status" value="1"/>
</dbReference>
<dbReference type="Pfam" id="PF05649">
    <property type="entry name" value="Peptidase_M13_N"/>
    <property type="match status" value="1"/>
</dbReference>
<dbReference type="GO" id="GO:0046872">
    <property type="term" value="F:metal ion binding"/>
    <property type="evidence" value="ECO:0007669"/>
    <property type="project" value="UniProtKB-KW"/>
</dbReference>
<keyword evidence="3" id="KW-0479">Metal-binding</keyword>
<organism evidence="9">
    <name type="scientific">viral metagenome</name>
    <dbReference type="NCBI Taxonomy" id="1070528"/>
    <lineage>
        <taxon>unclassified sequences</taxon>
        <taxon>metagenomes</taxon>
        <taxon>organismal metagenomes</taxon>
    </lineage>
</organism>
<feature type="domain" description="Peptidase M13 C-terminal" evidence="7">
    <location>
        <begin position="535"/>
        <end position="731"/>
    </location>
</feature>
<accession>A0A6C0KM10</accession>
<protein>
    <recommendedName>
        <fullName evidence="10">Peptidase M13 C-terminal domain-containing protein</fullName>
    </recommendedName>
</protein>
<proteinExistence type="predicted"/>
<reference evidence="9" key="1">
    <citation type="journal article" date="2020" name="Nature">
        <title>Giant virus diversity and host interactions through global metagenomics.</title>
        <authorList>
            <person name="Schulz F."/>
            <person name="Roux S."/>
            <person name="Paez-Espino D."/>
            <person name="Jungbluth S."/>
            <person name="Walsh D.A."/>
            <person name="Denef V.J."/>
            <person name="McMahon K.D."/>
            <person name="Konstantinidis K.T."/>
            <person name="Eloe-Fadrosh E.A."/>
            <person name="Kyrpides N.C."/>
            <person name="Woyke T."/>
        </authorList>
    </citation>
    <scope>NUCLEOTIDE SEQUENCE</scope>
    <source>
        <strain evidence="9">GVMAG-S-3300013014-104</strain>
    </source>
</reference>
<dbReference type="GO" id="GO:0016485">
    <property type="term" value="P:protein processing"/>
    <property type="evidence" value="ECO:0007669"/>
    <property type="project" value="TreeGrafter"/>
</dbReference>
<dbReference type="EMBL" id="MN740944">
    <property type="protein sequence ID" value="QHU19062.1"/>
    <property type="molecule type" value="Genomic_DNA"/>
</dbReference>
<dbReference type="Gene3D" id="1.10.1380.10">
    <property type="entry name" value="Neutral endopeptidase , domain2"/>
    <property type="match status" value="1"/>
</dbReference>
<sequence length="738" mass="88324">MKTKTNKKIKNGTKKCLKRNKKNHNLNKKQIQLYCQQHANTFNQFEKDYEKQFENSLKTEDTNIEKRLVKMFKTPFSPTKYKSQDDYYTYINYQWLETKSEQIKKDIKYYVQVDSFRITQEKVFYELIDIAKEYIKNNNSPKAIAIKNVYESLYNLDNKSVQNYIDYYVQYIDKQIASNNIYEILGNQNKNEIISWGSPIVWSVSKDEKNNDYYITTITPPQLTIYDYVIYIEDVEEDQNTIKYKKLFKKKYLEFINDMFNLCLGRNHGLDPNDIWNCEFDLLTAMGCDDIKNEDPDGYNIILKEESLKKYNFDWEKMATVIGYKNIPNKFMCTNKNYLKCILTMLLDQDNWKSKKWRTYYLYICFRQVMRFHSEWRLVYFNFHRKFVLGQQTYVPREIYPIIGLSICFNTFLTNEYIDKNKKQQYVDYTFNMAADLLEVYKRIIKRNTWLSARTKKYALLKLENIKLLVGSPKILREDPILAYDNKNAYYNLEKIAFWRANELIKLDGTKSEIDIPIIDWSEFKMVGKQSYIVNAYYTPIENSIYVPLAYLQKPFIDLDERGIEYNLAFIGYTLAHEMSHCLDDMGSKYDYKGNLFNWWTKQDRKKFDSKVKNVIKQYETFASYDGIKMDASLSTGENLADISGLAICEEYLRDFQDKNDDIVPIRALSFHAFFVYIAIQARQQIYDKAIKAQLKTNPHPMDKYRTNCPLARLELFRSLYNIKKKDKMYWPSTDTIW</sequence>
<feature type="domain" description="Peptidase M13 N-terminal" evidence="8">
    <location>
        <begin position="84"/>
        <end position="473"/>
    </location>
</feature>
<evidence type="ECO:0000256" key="4">
    <source>
        <dbReference type="ARBA" id="ARBA00022801"/>
    </source>
</evidence>
<dbReference type="InterPro" id="IPR000718">
    <property type="entry name" value="Peptidase_M13"/>
</dbReference>
<dbReference type="InterPro" id="IPR042089">
    <property type="entry name" value="Peptidase_M13_dom_2"/>
</dbReference>
<evidence type="ECO:0000256" key="1">
    <source>
        <dbReference type="ARBA" id="ARBA00001947"/>
    </source>
</evidence>
<evidence type="ECO:0000259" key="7">
    <source>
        <dbReference type="Pfam" id="PF01431"/>
    </source>
</evidence>
<keyword evidence="2" id="KW-0645">Protease</keyword>
<evidence type="ECO:0008006" key="10">
    <source>
        <dbReference type="Google" id="ProtNLM"/>
    </source>
</evidence>
<dbReference type="GO" id="GO:0005886">
    <property type="term" value="C:plasma membrane"/>
    <property type="evidence" value="ECO:0007669"/>
    <property type="project" value="TreeGrafter"/>
</dbReference>
<keyword evidence="6" id="KW-0482">Metalloprotease</keyword>
<name>A0A6C0KM10_9ZZZZ</name>
<dbReference type="Pfam" id="PF01431">
    <property type="entry name" value="Peptidase_M13"/>
    <property type="match status" value="1"/>
</dbReference>